<dbReference type="OrthoDB" id="9805629at2"/>
<reference evidence="4 5" key="1">
    <citation type="submission" date="2018-08" db="EMBL/GenBank/DDBJ databases">
        <title>Meiothermus luteus KCTC 52599 genome sequencing project.</title>
        <authorList>
            <person name="Da Costa M.S."/>
            <person name="Albuquerque L."/>
            <person name="Raposo P."/>
            <person name="Froufe H.J.C."/>
            <person name="Barroso C.S."/>
            <person name="Egas C."/>
        </authorList>
    </citation>
    <scope>NUCLEOTIDE SEQUENCE [LARGE SCALE GENOMIC DNA]</scope>
    <source>
        <strain evidence="4 5">KCTC 52599</strain>
    </source>
</reference>
<dbReference type="EMBL" id="QWKZ01000008">
    <property type="protein sequence ID" value="RIH89014.1"/>
    <property type="molecule type" value="Genomic_DNA"/>
</dbReference>
<gene>
    <name evidence="4" type="primary">fokIM</name>
    <name evidence="4" type="ORF">Mlute_00423</name>
</gene>
<evidence type="ECO:0000256" key="1">
    <source>
        <dbReference type="ARBA" id="ARBA00022603"/>
    </source>
</evidence>
<dbReference type="InterPro" id="IPR012327">
    <property type="entry name" value="MeTrfase_D12"/>
</dbReference>
<dbReference type="AlphaFoldDB" id="A0A399EWT1"/>
<proteinExistence type="predicted"/>
<evidence type="ECO:0000256" key="2">
    <source>
        <dbReference type="ARBA" id="ARBA00022679"/>
    </source>
</evidence>
<keyword evidence="2 4" id="KW-0808">Transferase</keyword>
<sequence>MIKYIGSKRVLVPWITETICRVSQVTPLRRVVDLFSGSARVGHALKAQGFYVIANDHNAYAQVLAQALVGADARKYPVGKIQPILERLAALKPKTGWFTQTYCLKARYFQPKNGARIEAIREAIEAYQADPTLRAILLTSLLLAADKVDSTTGIQMAYLKRWAPRAWNELHLAYPPLLPGSGEAHLGDALEVAGALEGDLFYLDPPYNAHSYLGNYHVWETLVRFDNPATYGVAQKRTDVRERKSPFNSKKEAKAALEQLLARIKAPHLVLSFSDEGFFRPEEIEALLEGWGFVVRLSRPHRRYVGARIGIYNPQGVKVGQVSHTENREFLFVASQKRAVALALAQGEPTAKLALGG</sequence>
<keyword evidence="5" id="KW-1185">Reference proteome</keyword>
<name>A0A399EWT1_9DEIN</name>
<dbReference type="EC" id="2.1.1.72" evidence="4"/>
<dbReference type="PRINTS" id="PR00505">
    <property type="entry name" value="D12N6MTFRASE"/>
</dbReference>
<protein>
    <submittedName>
        <fullName evidence="4">Modification methylase FokI</fullName>
        <ecNumber evidence="4">2.1.1.72</ecNumber>
    </submittedName>
</protein>
<dbReference type="GO" id="GO:0009007">
    <property type="term" value="F:site-specific DNA-methyltransferase (adenine-specific) activity"/>
    <property type="evidence" value="ECO:0007669"/>
    <property type="project" value="UniProtKB-EC"/>
</dbReference>
<evidence type="ECO:0000313" key="5">
    <source>
        <dbReference type="Proteomes" id="UP000265800"/>
    </source>
</evidence>
<dbReference type="GO" id="GO:0032259">
    <property type="term" value="P:methylation"/>
    <property type="evidence" value="ECO:0007669"/>
    <property type="project" value="UniProtKB-KW"/>
</dbReference>
<dbReference type="Proteomes" id="UP000265800">
    <property type="component" value="Unassembled WGS sequence"/>
</dbReference>
<accession>A0A399EWT1</accession>
<evidence type="ECO:0000256" key="3">
    <source>
        <dbReference type="ARBA" id="ARBA00022691"/>
    </source>
</evidence>
<comment type="caution">
    <text evidence="4">The sequence shown here is derived from an EMBL/GenBank/DDBJ whole genome shotgun (WGS) entry which is preliminary data.</text>
</comment>
<organism evidence="4 5">
    <name type="scientific">Meiothermus luteus</name>
    <dbReference type="NCBI Taxonomy" id="2026184"/>
    <lineage>
        <taxon>Bacteria</taxon>
        <taxon>Thermotogati</taxon>
        <taxon>Deinococcota</taxon>
        <taxon>Deinococci</taxon>
        <taxon>Thermales</taxon>
        <taxon>Thermaceae</taxon>
        <taxon>Meiothermus</taxon>
    </lineage>
</organism>
<dbReference type="SUPFAM" id="SSF53335">
    <property type="entry name" value="S-adenosyl-L-methionine-dependent methyltransferases"/>
    <property type="match status" value="1"/>
</dbReference>
<dbReference type="GO" id="GO:0009307">
    <property type="term" value="P:DNA restriction-modification system"/>
    <property type="evidence" value="ECO:0007669"/>
    <property type="project" value="InterPro"/>
</dbReference>
<dbReference type="RefSeq" id="WP_119359114.1">
    <property type="nucleotide sequence ID" value="NZ_QWKZ01000008.1"/>
</dbReference>
<keyword evidence="3" id="KW-0949">S-adenosyl-L-methionine</keyword>
<keyword evidence="1 4" id="KW-0489">Methyltransferase</keyword>
<evidence type="ECO:0000313" key="4">
    <source>
        <dbReference type="EMBL" id="RIH89014.1"/>
    </source>
</evidence>
<dbReference type="Gene3D" id="3.40.50.150">
    <property type="entry name" value="Vaccinia Virus protein VP39"/>
    <property type="match status" value="1"/>
</dbReference>
<dbReference type="InterPro" id="IPR029063">
    <property type="entry name" value="SAM-dependent_MTases_sf"/>
</dbReference>
<dbReference type="Pfam" id="PF02086">
    <property type="entry name" value="MethyltransfD12"/>
    <property type="match status" value="1"/>
</dbReference>